<dbReference type="HOGENOM" id="CLU_2426592_0_0_1"/>
<dbReference type="EMBL" id="DS989825">
    <property type="protein sequence ID" value="EFR02260.1"/>
    <property type="molecule type" value="Genomic_DNA"/>
</dbReference>
<protein>
    <submittedName>
        <fullName evidence="2">Uncharacterized protein</fullName>
    </submittedName>
</protein>
<organism evidence="3">
    <name type="scientific">Arthroderma gypseum (strain ATCC MYA-4604 / CBS 118893)</name>
    <name type="common">Microsporum gypseum</name>
    <dbReference type="NCBI Taxonomy" id="535722"/>
    <lineage>
        <taxon>Eukaryota</taxon>
        <taxon>Fungi</taxon>
        <taxon>Dikarya</taxon>
        <taxon>Ascomycota</taxon>
        <taxon>Pezizomycotina</taxon>
        <taxon>Eurotiomycetes</taxon>
        <taxon>Eurotiomycetidae</taxon>
        <taxon>Onygenales</taxon>
        <taxon>Arthrodermataceae</taxon>
        <taxon>Nannizzia</taxon>
    </lineage>
</organism>
<gene>
    <name evidence="2" type="ORF">MGYG_05261</name>
</gene>
<evidence type="ECO:0000256" key="1">
    <source>
        <dbReference type="SAM" id="Phobius"/>
    </source>
</evidence>
<dbReference type="GeneID" id="10027944"/>
<dbReference type="VEuPathDB" id="FungiDB:MGYG_05261"/>
<feature type="transmembrane region" description="Helical" evidence="1">
    <location>
        <begin position="21"/>
        <end position="39"/>
    </location>
</feature>
<evidence type="ECO:0000313" key="3">
    <source>
        <dbReference type="Proteomes" id="UP000002669"/>
    </source>
</evidence>
<accession>E4UVD3</accession>
<name>E4UVD3_ARTGP</name>
<evidence type="ECO:0000313" key="2">
    <source>
        <dbReference type="EMBL" id="EFR02260.1"/>
    </source>
</evidence>
<dbReference type="Proteomes" id="UP000002669">
    <property type="component" value="Unassembled WGS sequence"/>
</dbReference>
<proteinExistence type="predicted"/>
<keyword evidence="1" id="KW-1133">Transmembrane helix</keyword>
<keyword evidence="3" id="KW-1185">Reference proteome</keyword>
<dbReference type="RefSeq" id="XP_003172671.1">
    <property type="nucleotide sequence ID" value="XM_003172623.1"/>
</dbReference>
<dbReference type="AlphaFoldDB" id="E4UVD3"/>
<sequence>MDGWAREQREEKQRSRRRAGRVFMIMIFIPIVRPVRRFWAVRLGAPSSLSQSHQVPSAHLQPSEGYGYTYGPTAGRSAGFVINIVTAGAGV</sequence>
<keyword evidence="1" id="KW-0472">Membrane</keyword>
<dbReference type="InParanoid" id="E4UVD3"/>
<keyword evidence="1" id="KW-0812">Transmembrane</keyword>
<reference evidence="3" key="1">
    <citation type="journal article" date="2012" name="MBio">
        <title>Comparative genome analysis of Trichophyton rubrum and related dermatophytes reveals candidate genes involved in infection.</title>
        <authorList>
            <person name="Martinez D.A."/>
            <person name="Oliver B.G."/>
            <person name="Graeser Y."/>
            <person name="Goldberg J.M."/>
            <person name="Li W."/>
            <person name="Martinez-Rossi N.M."/>
            <person name="Monod M."/>
            <person name="Shelest E."/>
            <person name="Barton R.C."/>
            <person name="Birch E."/>
            <person name="Brakhage A.A."/>
            <person name="Chen Z."/>
            <person name="Gurr S.J."/>
            <person name="Heiman D."/>
            <person name="Heitman J."/>
            <person name="Kosti I."/>
            <person name="Rossi A."/>
            <person name="Saif S."/>
            <person name="Samalova M."/>
            <person name="Saunders C.W."/>
            <person name="Shea T."/>
            <person name="Summerbell R.C."/>
            <person name="Xu J."/>
            <person name="Young S."/>
            <person name="Zeng Q."/>
            <person name="Birren B.W."/>
            <person name="Cuomo C.A."/>
            <person name="White T.C."/>
        </authorList>
    </citation>
    <scope>NUCLEOTIDE SEQUENCE [LARGE SCALE GENOMIC DNA]</scope>
    <source>
        <strain evidence="3">ATCC MYA-4604 / CBS 118893</strain>
    </source>
</reference>